<evidence type="ECO:0000256" key="1">
    <source>
        <dbReference type="SAM" id="Phobius"/>
    </source>
</evidence>
<evidence type="ECO:0000313" key="2">
    <source>
        <dbReference type="EMBL" id="KKT45830.1"/>
    </source>
</evidence>
<dbReference type="Pfam" id="PF07963">
    <property type="entry name" value="N_methyl"/>
    <property type="match status" value="1"/>
</dbReference>
<dbReference type="SUPFAM" id="SSF54523">
    <property type="entry name" value="Pili subunits"/>
    <property type="match status" value="1"/>
</dbReference>
<gene>
    <name evidence="2" type="ORF">UW35_C0030G0008</name>
</gene>
<keyword evidence="1" id="KW-0812">Transmembrane</keyword>
<dbReference type="PROSITE" id="PS00409">
    <property type="entry name" value="PROKAR_NTER_METHYL"/>
    <property type="match status" value="1"/>
</dbReference>
<reference evidence="2 3" key="1">
    <citation type="journal article" date="2015" name="Nature">
        <title>rRNA introns, odd ribosomes, and small enigmatic genomes across a large radiation of phyla.</title>
        <authorList>
            <person name="Brown C.T."/>
            <person name="Hug L.A."/>
            <person name="Thomas B.C."/>
            <person name="Sharon I."/>
            <person name="Castelle C.J."/>
            <person name="Singh A."/>
            <person name="Wilkins M.J."/>
            <person name="Williams K.H."/>
            <person name="Banfield J.F."/>
        </authorList>
    </citation>
    <scope>NUCLEOTIDE SEQUENCE [LARGE SCALE GENOMIC DNA]</scope>
</reference>
<organism evidence="2 3">
    <name type="scientific">Candidatus Collierbacteria bacterium GW2011_GWF2_44_15</name>
    <dbReference type="NCBI Taxonomy" id="1618404"/>
    <lineage>
        <taxon>Bacteria</taxon>
        <taxon>Candidatus Collieribacteriota</taxon>
    </lineage>
</organism>
<keyword evidence="1" id="KW-0472">Membrane</keyword>
<proteinExistence type="predicted"/>
<dbReference type="STRING" id="1618404.UW35_C0030G0008"/>
<evidence type="ECO:0000313" key="3">
    <source>
        <dbReference type="Proteomes" id="UP000033861"/>
    </source>
</evidence>
<accession>A0A0G1HG20</accession>
<dbReference type="InterPro" id="IPR045584">
    <property type="entry name" value="Pilin-like"/>
</dbReference>
<keyword evidence="1" id="KW-1133">Transmembrane helix</keyword>
<dbReference type="AlphaFoldDB" id="A0A0G1HG20"/>
<feature type="transmembrane region" description="Helical" evidence="1">
    <location>
        <begin position="6"/>
        <end position="29"/>
    </location>
</feature>
<dbReference type="InterPro" id="IPR012902">
    <property type="entry name" value="N_methyl_site"/>
</dbReference>
<dbReference type="EMBL" id="LCHZ01000030">
    <property type="protein sequence ID" value="KKT45830.1"/>
    <property type="molecule type" value="Genomic_DNA"/>
</dbReference>
<sequence length="201" mass="22431">MNRKGFTLIEILVVVMILIILGMGILTILNPMTQILKGYDTVRKTDLAKLKAAFESYYEDHGCYPEQSLLENCGGDDLDPYINPIPCDPSTKEPYLLYYYPQSSCPQNFVVYTELTNIFDPSGSNIPYCDHYYAVYSPGTNETIVVAGCSGREICSRLYGCVSGACTLIAEDSFPLCYPSYCEDPTCNLRCDNPSYECIAN</sequence>
<name>A0A0G1HG20_9BACT</name>
<protein>
    <recommendedName>
        <fullName evidence="4">Type II secretion system protein G</fullName>
    </recommendedName>
</protein>
<evidence type="ECO:0008006" key="4">
    <source>
        <dbReference type="Google" id="ProtNLM"/>
    </source>
</evidence>
<dbReference type="Proteomes" id="UP000033861">
    <property type="component" value="Unassembled WGS sequence"/>
</dbReference>
<dbReference type="Gene3D" id="3.30.700.10">
    <property type="entry name" value="Glycoprotein, Type 4 Pilin"/>
    <property type="match status" value="1"/>
</dbReference>
<dbReference type="NCBIfam" id="TIGR02532">
    <property type="entry name" value="IV_pilin_GFxxxE"/>
    <property type="match status" value="1"/>
</dbReference>
<comment type="caution">
    <text evidence="2">The sequence shown here is derived from an EMBL/GenBank/DDBJ whole genome shotgun (WGS) entry which is preliminary data.</text>
</comment>